<proteinExistence type="predicted"/>
<dbReference type="EMBL" id="QLST01000014">
    <property type="protein sequence ID" value="RBA27669.1"/>
    <property type="molecule type" value="Genomic_DNA"/>
</dbReference>
<comment type="caution">
    <text evidence="3">The sequence shown here is derived from an EMBL/GenBank/DDBJ whole genome shotgun (WGS) entry which is preliminary data.</text>
</comment>
<dbReference type="OrthoDB" id="673128at2"/>
<evidence type="ECO:0000259" key="2">
    <source>
        <dbReference type="PROSITE" id="PS50110"/>
    </source>
</evidence>
<evidence type="ECO:0000313" key="3">
    <source>
        <dbReference type="EMBL" id="RBA27669.1"/>
    </source>
</evidence>
<protein>
    <submittedName>
        <fullName evidence="3">Response regulator</fullName>
    </submittedName>
</protein>
<dbReference type="PROSITE" id="PS50110">
    <property type="entry name" value="RESPONSE_REGULATORY"/>
    <property type="match status" value="1"/>
</dbReference>
<keyword evidence="1" id="KW-0597">Phosphoprotein</keyword>
<feature type="modified residue" description="4-aspartylphosphate" evidence="1">
    <location>
        <position position="60"/>
    </location>
</feature>
<feature type="domain" description="Response regulatory" evidence="2">
    <location>
        <begin position="5"/>
        <end position="128"/>
    </location>
</feature>
<dbReference type="GO" id="GO:0000160">
    <property type="term" value="P:phosphorelay signal transduction system"/>
    <property type="evidence" value="ECO:0007669"/>
    <property type="project" value="InterPro"/>
</dbReference>
<evidence type="ECO:0000313" key="4">
    <source>
        <dbReference type="Proteomes" id="UP000253319"/>
    </source>
</evidence>
<dbReference type="InterPro" id="IPR001789">
    <property type="entry name" value="Sig_transdc_resp-reg_receiver"/>
</dbReference>
<keyword evidence="4" id="KW-1185">Reference proteome</keyword>
<dbReference type="SMART" id="SM00448">
    <property type="entry name" value="REC"/>
    <property type="match status" value="1"/>
</dbReference>
<dbReference type="PANTHER" id="PTHR44520">
    <property type="entry name" value="RESPONSE REGULATOR RCP1-RELATED"/>
    <property type="match status" value="1"/>
</dbReference>
<dbReference type="AlphaFoldDB" id="A0A365NZM3"/>
<name>A0A365NZM3_9FLAO</name>
<gene>
    <name evidence="3" type="ORF">DPN68_10765</name>
</gene>
<evidence type="ECO:0000256" key="1">
    <source>
        <dbReference type="PROSITE-ProRule" id="PRU00169"/>
    </source>
</evidence>
<sequence length="131" mass="15255">MIEQKLIVIDDDKITHFILKKMFERNQFFQSPTFFEKATDAISFLKEEYKSSERYLIFLDINMPVMNGWQFLDEVSNLFSNSNLSVVMISSSSDEIDATKASKNKFVIHFITKPLTNDDLLVIQEKCKNAI</sequence>
<dbReference type="Proteomes" id="UP000253319">
    <property type="component" value="Unassembled WGS sequence"/>
</dbReference>
<dbReference type="InterPro" id="IPR011006">
    <property type="entry name" value="CheY-like_superfamily"/>
</dbReference>
<dbReference type="PANTHER" id="PTHR44520:SF2">
    <property type="entry name" value="RESPONSE REGULATOR RCP1"/>
    <property type="match status" value="1"/>
</dbReference>
<dbReference type="RefSeq" id="WP_113989658.1">
    <property type="nucleotide sequence ID" value="NZ_QLST01000014.1"/>
</dbReference>
<dbReference type="CDD" id="cd00156">
    <property type="entry name" value="REC"/>
    <property type="match status" value="1"/>
</dbReference>
<organism evidence="3 4">
    <name type="scientific">Flavobacterium tibetense</name>
    <dbReference type="NCBI Taxonomy" id="2233533"/>
    <lineage>
        <taxon>Bacteria</taxon>
        <taxon>Pseudomonadati</taxon>
        <taxon>Bacteroidota</taxon>
        <taxon>Flavobacteriia</taxon>
        <taxon>Flavobacteriales</taxon>
        <taxon>Flavobacteriaceae</taxon>
        <taxon>Flavobacterium</taxon>
    </lineage>
</organism>
<reference evidence="3 4" key="1">
    <citation type="submission" date="2018-06" db="EMBL/GenBank/DDBJ databases">
        <title>Flavobacterium tibetense sp. nov., isolated from a wetland YonghuCo on Tibetan Plateau.</title>
        <authorList>
            <person name="Xing P."/>
            <person name="Phurbu D."/>
            <person name="Lu H."/>
        </authorList>
    </citation>
    <scope>NUCLEOTIDE SEQUENCE [LARGE SCALE GENOMIC DNA]</scope>
    <source>
        <strain evidence="3 4">YH5</strain>
    </source>
</reference>
<dbReference type="SUPFAM" id="SSF52172">
    <property type="entry name" value="CheY-like"/>
    <property type="match status" value="1"/>
</dbReference>
<accession>A0A365NZM3</accession>
<dbReference type="InterPro" id="IPR052893">
    <property type="entry name" value="TCS_response_regulator"/>
</dbReference>
<dbReference type="Pfam" id="PF00072">
    <property type="entry name" value="Response_reg"/>
    <property type="match status" value="1"/>
</dbReference>
<dbReference type="Gene3D" id="3.40.50.2300">
    <property type="match status" value="1"/>
</dbReference>